<gene>
    <name evidence="1" type="ORF">PODCO_121475</name>
</gene>
<proteinExistence type="predicted"/>
<organism evidence="1 2">
    <name type="scientific">Podospora comata</name>
    <dbReference type="NCBI Taxonomy" id="48703"/>
    <lineage>
        <taxon>Eukaryota</taxon>
        <taxon>Fungi</taxon>
        <taxon>Dikarya</taxon>
        <taxon>Ascomycota</taxon>
        <taxon>Pezizomycotina</taxon>
        <taxon>Sordariomycetes</taxon>
        <taxon>Sordariomycetidae</taxon>
        <taxon>Sordariales</taxon>
        <taxon>Podosporaceae</taxon>
        <taxon>Podospora</taxon>
    </lineage>
</organism>
<evidence type="ECO:0000313" key="2">
    <source>
        <dbReference type="Proteomes" id="UP000280685"/>
    </source>
</evidence>
<evidence type="ECO:0000313" key="1">
    <source>
        <dbReference type="EMBL" id="VBB73745.1"/>
    </source>
</evidence>
<name>A0ABY6RZB9_PODCO</name>
<sequence length="97" mass="11590">MAATDPIHSWMYFLQQDSKFEAERVYEHRRQKPTKKIPQTNVLLEKVDNIAIHDVRPRLEQCSFGTTGFFLLDMDTGWVAEDFDHREKYNIRHEKPP</sequence>
<keyword evidence="2" id="KW-1185">Reference proteome</keyword>
<accession>A0ABY6RZB9</accession>
<dbReference type="EMBL" id="LR026964">
    <property type="protein sequence ID" value="VBB73745.1"/>
    <property type="molecule type" value="Genomic_DNA"/>
</dbReference>
<dbReference type="Proteomes" id="UP000280685">
    <property type="component" value="Chromosome 1"/>
</dbReference>
<protein>
    <submittedName>
        <fullName evidence="1">Uncharacterized protein</fullName>
    </submittedName>
</protein>
<reference evidence="1" key="1">
    <citation type="submission" date="2018-02" db="EMBL/GenBank/DDBJ databases">
        <authorList>
            <person name="Silar P."/>
        </authorList>
    </citation>
    <scope>NUCLEOTIDE SEQUENCE [LARGE SCALE GENOMIC DNA]</scope>
    <source>
        <strain evidence="1">T</strain>
    </source>
</reference>